<dbReference type="EMBL" id="UOFL01000138">
    <property type="protein sequence ID" value="VAW77810.1"/>
    <property type="molecule type" value="Genomic_DNA"/>
</dbReference>
<dbReference type="AlphaFoldDB" id="A0A3B0YMD3"/>
<keyword evidence="3" id="KW-0699">rRNA-binding</keyword>
<dbReference type="InterPro" id="IPR006839">
    <property type="entry name" value="DarP"/>
</dbReference>
<name>A0A3B0YMD3_9ZZZZ</name>
<evidence type="ECO:0000256" key="4">
    <source>
        <dbReference type="ARBA" id="ARBA00022884"/>
    </source>
</evidence>
<dbReference type="Gene3D" id="1.10.60.30">
    <property type="entry name" value="PSPTO4464-like domains"/>
    <property type="match status" value="2"/>
</dbReference>
<gene>
    <name evidence="6" type="ORF">MNBD_GAMMA12-1079</name>
</gene>
<dbReference type="HAMAP" id="MF_00765">
    <property type="entry name" value="DarP"/>
    <property type="match status" value="1"/>
</dbReference>
<dbReference type="NCBIfam" id="NF003593">
    <property type="entry name" value="PRK05255.1-1"/>
    <property type="match status" value="1"/>
</dbReference>
<dbReference type="GO" id="GO:0042254">
    <property type="term" value="P:ribosome biogenesis"/>
    <property type="evidence" value="ECO:0007669"/>
    <property type="project" value="UniProtKB-KW"/>
</dbReference>
<keyword evidence="4" id="KW-0694">RNA-binding</keyword>
<accession>A0A3B0YMD3</accession>
<dbReference type="PANTHER" id="PTHR38101:SF1">
    <property type="entry name" value="UPF0307 PROTEIN YJGA"/>
    <property type="match status" value="1"/>
</dbReference>
<dbReference type="PANTHER" id="PTHR38101">
    <property type="entry name" value="UPF0307 PROTEIN YJGA"/>
    <property type="match status" value="1"/>
</dbReference>
<evidence type="ECO:0000256" key="1">
    <source>
        <dbReference type="ARBA" id="ARBA00022490"/>
    </source>
</evidence>
<dbReference type="InterPro" id="IPR023153">
    <property type="entry name" value="DarP_sf"/>
</dbReference>
<keyword evidence="2" id="KW-0690">Ribosome biogenesis</keyword>
<dbReference type="GO" id="GO:0019843">
    <property type="term" value="F:rRNA binding"/>
    <property type="evidence" value="ECO:0007669"/>
    <property type="project" value="UniProtKB-KW"/>
</dbReference>
<evidence type="ECO:0000256" key="2">
    <source>
        <dbReference type="ARBA" id="ARBA00022517"/>
    </source>
</evidence>
<feature type="compositionally biased region" description="Basic and acidic residues" evidence="5">
    <location>
        <begin position="1"/>
        <end position="10"/>
    </location>
</feature>
<evidence type="ECO:0000256" key="5">
    <source>
        <dbReference type="SAM" id="MobiDB-lite"/>
    </source>
</evidence>
<dbReference type="PIRSF" id="PIRSF016183">
    <property type="entry name" value="UCP016183"/>
    <property type="match status" value="1"/>
</dbReference>
<proteinExistence type="inferred from homology"/>
<reference evidence="6" key="1">
    <citation type="submission" date="2018-06" db="EMBL/GenBank/DDBJ databases">
        <authorList>
            <person name="Zhirakovskaya E."/>
        </authorList>
    </citation>
    <scope>NUCLEOTIDE SEQUENCE</scope>
</reference>
<dbReference type="GO" id="GO:0005829">
    <property type="term" value="C:cytosol"/>
    <property type="evidence" value="ECO:0007669"/>
    <property type="project" value="TreeGrafter"/>
</dbReference>
<keyword evidence="1" id="KW-0963">Cytoplasm</keyword>
<feature type="region of interest" description="Disordered" evidence="5">
    <location>
        <begin position="1"/>
        <end position="21"/>
    </location>
</feature>
<sequence>MNDADKKDSSPDPSKTQLKKEADKLHDLGASLVKLPMSVLENFSLSDNLMSGIKLAKSIKQNRAIKRQMQYIAKVLRQQDTTQLQKEFQNYHLKINQNNDTFHAYEQWRDRFLNDDKTVFKEFLAAYSDVNRQQLHQLQRNAITENNLEKPPKYTRLLFKFIKDSIEGSTDNST</sequence>
<dbReference type="CDD" id="cd16331">
    <property type="entry name" value="YjgA-like"/>
    <property type="match status" value="1"/>
</dbReference>
<protein>
    <recommendedName>
        <fullName evidence="7">Ribosome-associated protein</fullName>
    </recommendedName>
</protein>
<evidence type="ECO:0008006" key="7">
    <source>
        <dbReference type="Google" id="ProtNLM"/>
    </source>
</evidence>
<organism evidence="6">
    <name type="scientific">hydrothermal vent metagenome</name>
    <dbReference type="NCBI Taxonomy" id="652676"/>
    <lineage>
        <taxon>unclassified sequences</taxon>
        <taxon>metagenomes</taxon>
        <taxon>ecological metagenomes</taxon>
    </lineage>
</organism>
<dbReference type="SUPFAM" id="SSF158710">
    <property type="entry name" value="PSPTO4464-like"/>
    <property type="match status" value="1"/>
</dbReference>
<dbReference type="Pfam" id="PF04751">
    <property type="entry name" value="DarP"/>
    <property type="match status" value="1"/>
</dbReference>
<evidence type="ECO:0000256" key="3">
    <source>
        <dbReference type="ARBA" id="ARBA00022730"/>
    </source>
</evidence>
<evidence type="ECO:0000313" key="6">
    <source>
        <dbReference type="EMBL" id="VAW77810.1"/>
    </source>
</evidence>